<dbReference type="AlphaFoldDB" id="A0A9X6U5A7"/>
<sequence>MEDARMEIYVNKNNLILASQGLPFAGANLPSNALETIKLIIDARLVEDIEEQRFSYKSSKVYKISVRGNK</sequence>
<evidence type="ECO:0000313" key="2">
    <source>
        <dbReference type="EMBL" id="PGZ04987.1"/>
    </source>
</evidence>
<evidence type="ECO:0000313" key="1">
    <source>
        <dbReference type="EMBL" id="PED16415.1"/>
    </source>
</evidence>
<accession>A0A9X6U5A7</accession>
<evidence type="ECO:0000313" key="3">
    <source>
        <dbReference type="Proteomes" id="UP000220127"/>
    </source>
</evidence>
<protein>
    <submittedName>
        <fullName evidence="1">Uncharacterized protein</fullName>
    </submittedName>
</protein>
<dbReference type="Proteomes" id="UP000223445">
    <property type="component" value="Unassembled WGS sequence"/>
</dbReference>
<reference evidence="3 4" key="1">
    <citation type="submission" date="2017-09" db="EMBL/GenBank/DDBJ databases">
        <title>Large-scale bioinformatics analysis of Bacillus genomes uncovers conserved roles of natural products in bacterial physiology.</title>
        <authorList>
            <consortium name="Agbiome Team Llc"/>
            <person name="Bleich R.M."/>
            <person name="Grubbs K.J."/>
            <person name="Santa Maria K.C."/>
            <person name="Allen S.E."/>
            <person name="Farag S."/>
            <person name="Shank E.A."/>
            <person name="Bowers A."/>
        </authorList>
    </citation>
    <scope>NUCLEOTIDE SEQUENCE [LARGE SCALE GENOMIC DNA]</scope>
    <source>
        <strain evidence="2 4">AFS030179</strain>
        <strain evidence="1 3">AFS094940</strain>
    </source>
</reference>
<dbReference type="Proteomes" id="UP000220127">
    <property type="component" value="Unassembled WGS sequence"/>
</dbReference>
<dbReference type="EMBL" id="NUPM01000005">
    <property type="protein sequence ID" value="PGZ04987.1"/>
    <property type="molecule type" value="Genomic_DNA"/>
</dbReference>
<comment type="caution">
    <text evidence="1">The sequence shown here is derived from an EMBL/GenBank/DDBJ whole genome shotgun (WGS) entry which is preliminary data.</text>
</comment>
<evidence type="ECO:0000313" key="4">
    <source>
        <dbReference type="Proteomes" id="UP000223445"/>
    </source>
</evidence>
<organism evidence="1 3">
    <name type="scientific">Bacillus thuringiensis</name>
    <dbReference type="NCBI Taxonomy" id="1428"/>
    <lineage>
        <taxon>Bacteria</taxon>
        <taxon>Bacillati</taxon>
        <taxon>Bacillota</taxon>
        <taxon>Bacilli</taxon>
        <taxon>Bacillales</taxon>
        <taxon>Bacillaceae</taxon>
        <taxon>Bacillus</taxon>
        <taxon>Bacillus cereus group</taxon>
    </lineage>
</organism>
<dbReference type="EMBL" id="NVMD01000002">
    <property type="protein sequence ID" value="PED16415.1"/>
    <property type="molecule type" value="Genomic_DNA"/>
</dbReference>
<name>A0A9X6U5A7_BACTU</name>
<dbReference type="RefSeq" id="WP_097877055.1">
    <property type="nucleotide sequence ID" value="NZ_JAUORE010000003.1"/>
</dbReference>
<proteinExistence type="predicted"/>
<gene>
    <name evidence="2" type="ORF">COE48_05225</name>
    <name evidence="1" type="ORF">CON01_00770</name>
</gene>